<dbReference type="SMART" id="SM00089">
    <property type="entry name" value="PKD"/>
    <property type="match status" value="2"/>
</dbReference>
<comment type="caution">
    <text evidence="3">The sequence shown here is derived from an EMBL/GenBank/DDBJ whole genome shotgun (WGS) entry which is preliminary data.</text>
</comment>
<sequence length="332" mass="35881">MKKNTRKWLQRSTLLLMAGAMAGLFSACGDDVTYLYKENNSPDAQFSVEASVYDVEIANATTSATKFSWDFGDGATSTEEAPGTHTYASDGVYTITLTAEDNNGLVSEQAVEVSIPYLSFNVTDVTWGTVTFNNNDVNASSWLWDFGDGNTSTEENPVHEYAFEGKYTVSCVATAGSTTNTYIEEVETEGAAFQNPLFDGDRGLWSIDGSSTYSGSGSPTPISGTGAKYGKDTQYLYQTVKVFPNQMYRVSFYAAIDDKGIEGYSAPLAIYAGEGTTGAKLIDANLAEEVNSNTYTARSFDFTSDDSGFITFHATYGDVTVRICTIDISPIQ</sequence>
<dbReference type="CDD" id="cd00146">
    <property type="entry name" value="PKD"/>
    <property type="match status" value="2"/>
</dbReference>
<organism evidence="3 4">
    <name type="scientific">Carboxylicivirga sediminis</name>
    <dbReference type="NCBI Taxonomy" id="2006564"/>
    <lineage>
        <taxon>Bacteria</taxon>
        <taxon>Pseudomonadati</taxon>
        <taxon>Bacteroidota</taxon>
        <taxon>Bacteroidia</taxon>
        <taxon>Marinilabiliales</taxon>
        <taxon>Marinilabiliaceae</taxon>
        <taxon>Carboxylicivirga</taxon>
    </lineage>
</organism>
<gene>
    <name evidence="3" type="ORF">KDU71_16785</name>
</gene>
<feature type="chain" id="PRO_5037773222" evidence="1">
    <location>
        <begin position="23"/>
        <end position="332"/>
    </location>
</feature>
<dbReference type="AlphaFoldDB" id="A0A941F6D9"/>
<dbReference type="InterPro" id="IPR013783">
    <property type="entry name" value="Ig-like_fold"/>
</dbReference>
<evidence type="ECO:0000256" key="1">
    <source>
        <dbReference type="SAM" id="SignalP"/>
    </source>
</evidence>
<evidence type="ECO:0000313" key="3">
    <source>
        <dbReference type="EMBL" id="MBR8537227.1"/>
    </source>
</evidence>
<dbReference type="InterPro" id="IPR000601">
    <property type="entry name" value="PKD_dom"/>
</dbReference>
<feature type="domain" description="PKD" evidence="2">
    <location>
        <begin position="141"/>
        <end position="174"/>
    </location>
</feature>
<accession>A0A941F6D9</accession>
<dbReference type="InterPro" id="IPR035986">
    <property type="entry name" value="PKD_dom_sf"/>
</dbReference>
<feature type="domain" description="PKD" evidence="2">
    <location>
        <begin position="58"/>
        <end position="115"/>
    </location>
</feature>
<reference evidence="3" key="2">
    <citation type="submission" date="2021-04" db="EMBL/GenBank/DDBJ databases">
        <authorList>
            <person name="Zhang T."/>
            <person name="Zhang Y."/>
            <person name="Lu D."/>
            <person name="Zuo D."/>
            <person name="Du Z."/>
        </authorList>
    </citation>
    <scope>NUCLEOTIDE SEQUENCE</scope>
    <source>
        <strain evidence="3">JR1</strain>
    </source>
</reference>
<dbReference type="EMBL" id="JAGTAR010000028">
    <property type="protein sequence ID" value="MBR8537227.1"/>
    <property type="molecule type" value="Genomic_DNA"/>
</dbReference>
<dbReference type="RefSeq" id="WP_212192252.1">
    <property type="nucleotide sequence ID" value="NZ_JAGTAR010000028.1"/>
</dbReference>
<evidence type="ECO:0000259" key="2">
    <source>
        <dbReference type="PROSITE" id="PS50093"/>
    </source>
</evidence>
<reference evidence="3" key="1">
    <citation type="journal article" date="2018" name="Int. J. Syst. Evol. Microbiol.">
        <title>Carboxylicivirga sediminis sp. nov., isolated from coastal sediment.</title>
        <authorList>
            <person name="Wang F.Q."/>
            <person name="Ren L.H."/>
            <person name="Zou R.J."/>
            <person name="Sun Y.Z."/>
            <person name="Liu X.J."/>
            <person name="Jiang F."/>
            <person name="Liu L.J."/>
        </authorList>
    </citation>
    <scope>NUCLEOTIDE SEQUENCE</scope>
    <source>
        <strain evidence="3">JR1</strain>
    </source>
</reference>
<dbReference type="Gene3D" id="2.60.120.260">
    <property type="entry name" value="Galactose-binding domain-like"/>
    <property type="match status" value="1"/>
</dbReference>
<dbReference type="PROSITE" id="PS50093">
    <property type="entry name" value="PKD"/>
    <property type="match status" value="2"/>
</dbReference>
<dbReference type="Gene3D" id="2.60.40.10">
    <property type="entry name" value="Immunoglobulins"/>
    <property type="match status" value="2"/>
</dbReference>
<protein>
    <submittedName>
        <fullName evidence="3">PKD domain-containing protein</fullName>
    </submittedName>
</protein>
<keyword evidence="4" id="KW-1185">Reference proteome</keyword>
<dbReference type="Pfam" id="PF18911">
    <property type="entry name" value="PKD_4"/>
    <property type="match status" value="2"/>
</dbReference>
<keyword evidence="1" id="KW-0732">Signal</keyword>
<evidence type="ECO:0000313" key="4">
    <source>
        <dbReference type="Proteomes" id="UP000679220"/>
    </source>
</evidence>
<name>A0A941F6D9_9BACT</name>
<dbReference type="InterPro" id="IPR022409">
    <property type="entry name" value="PKD/Chitinase_dom"/>
</dbReference>
<feature type="signal peptide" evidence="1">
    <location>
        <begin position="1"/>
        <end position="22"/>
    </location>
</feature>
<dbReference type="PROSITE" id="PS51257">
    <property type="entry name" value="PROKAR_LIPOPROTEIN"/>
    <property type="match status" value="1"/>
</dbReference>
<dbReference type="SUPFAM" id="SSF49299">
    <property type="entry name" value="PKD domain"/>
    <property type="match status" value="2"/>
</dbReference>
<proteinExistence type="predicted"/>
<dbReference type="Proteomes" id="UP000679220">
    <property type="component" value="Unassembled WGS sequence"/>
</dbReference>